<feature type="compositionally biased region" description="Basic residues" evidence="1">
    <location>
        <begin position="162"/>
        <end position="171"/>
    </location>
</feature>
<feature type="region of interest" description="Disordered" evidence="1">
    <location>
        <begin position="380"/>
        <end position="408"/>
    </location>
</feature>
<organism evidence="2 3">
    <name type="scientific">Rubripirellula obstinata</name>
    <dbReference type="NCBI Taxonomy" id="406547"/>
    <lineage>
        <taxon>Bacteria</taxon>
        <taxon>Pseudomonadati</taxon>
        <taxon>Planctomycetota</taxon>
        <taxon>Planctomycetia</taxon>
        <taxon>Pirellulales</taxon>
        <taxon>Pirellulaceae</taxon>
        <taxon>Rubripirellula</taxon>
    </lineage>
</organism>
<evidence type="ECO:0000313" key="3">
    <source>
        <dbReference type="Proteomes" id="UP000322699"/>
    </source>
</evidence>
<dbReference type="EMBL" id="VRLW01000001">
    <property type="protein sequence ID" value="KAA1261631.1"/>
    <property type="molecule type" value="Genomic_DNA"/>
</dbReference>
<gene>
    <name evidence="2" type="ORF">LF1_41860</name>
</gene>
<feature type="region of interest" description="Disordered" evidence="1">
    <location>
        <begin position="155"/>
        <end position="184"/>
    </location>
</feature>
<accession>A0A5B1CMV5</accession>
<sequence length="681" mass="76137">MDMDKIKSFSLAHFEKVVLAGIVALSGFLVYRGAQLPDFTNEKTPEQLTQEANTVKLGIDDDHTEQIIPERKETSADSIVARTKQLYKPVDPTTYKLSKIWVGETTGDSVIRRQDPLLLPPIDLRTMGVVCAIAANGAREVDGYPLAQLDGADDLEVEEKKRPRTRGRRGRRGMDETDDMMMDDGMMGMMGGGRRGARRGDDEDLKPISNRRFDASQSLGYTPTSTGGTTNRNNFPQPKIGWFIAGTALLPHREIYEAYELALKDASGYDPTRDTPLYYDFEVQRADVTDKSVQQLNEEDWTKVYDRSLYTKIADTVWQGFAPEIVPEDYRDENITTWIPPVLLDDYSHFALHPRIPMLSKRELEERRLIEDEKNDRSGEINLENLDFQNDESELAGPGAGGGMRGGGGGMGYDDMDMDMGYDDMYSGGGMGMFSRGQVEIDPVDHKLIRFYDFGLYPSKAKPGRKYSYRLRYAVIDPNFPALAQAQPTTSKLSPDVAQRVMAKVSEAKESGKRNFRLWSEWSEPTLPDSLPTTYDAFAGSVTRGSVRSYTLGDRSVPVARETASAKVLLSKFDFNLGVRVPVMIDEIKEGGVLSKTAEVAEVIDPITNMIKKVTDYEVKSSISVVDIDGGVSLEMSEELTSPGQMLLFDSTGKLSVSNDIDDQRPFRVYSFAKEKEQHEK</sequence>
<feature type="compositionally biased region" description="Gly residues" evidence="1">
    <location>
        <begin position="398"/>
        <end position="408"/>
    </location>
</feature>
<reference evidence="2 3" key="1">
    <citation type="submission" date="2019-08" db="EMBL/GenBank/DDBJ databases">
        <title>Deep-cultivation of Planctomycetes and their phenomic and genomic characterization uncovers novel biology.</title>
        <authorList>
            <person name="Wiegand S."/>
            <person name="Jogler M."/>
            <person name="Boedeker C."/>
            <person name="Pinto D."/>
            <person name="Vollmers J."/>
            <person name="Rivas-Marin E."/>
            <person name="Kohn T."/>
            <person name="Peeters S.H."/>
            <person name="Heuer A."/>
            <person name="Rast P."/>
            <person name="Oberbeckmann S."/>
            <person name="Bunk B."/>
            <person name="Jeske O."/>
            <person name="Meyerdierks A."/>
            <person name="Storesund J.E."/>
            <person name="Kallscheuer N."/>
            <person name="Luecker S."/>
            <person name="Lage O.M."/>
            <person name="Pohl T."/>
            <person name="Merkel B.J."/>
            <person name="Hornburger P."/>
            <person name="Mueller R.-W."/>
            <person name="Bruemmer F."/>
            <person name="Labrenz M."/>
            <person name="Spormann A.M."/>
            <person name="Op Den Camp H."/>
            <person name="Overmann J."/>
            <person name="Amann R."/>
            <person name="Jetten M.S.M."/>
            <person name="Mascher T."/>
            <person name="Medema M.H."/>
            <person name="Devos D.P."/>
            <person name="Kaster A.-K."/>
            <person name="Ovreas L."/>
            <person name="Rohde M."/>
            <person name="Galperin M.Y."/>
            <person name="Jogler C."/>
        </authorList>
    </citation>
    <scope>NUCLEOTIDE SEQUENCE [LARGE SCALE GENOMIC DNA]</scope>
    <source>
        <strain evidence="2 3">LF1</strain>
    </source>
</reference>
<dbReference type="AlphaFoldDB" id="A0A5B1CMV5"/>
<dbReference type="Proteomes" id="UP000322699">
    <property type="component" value="Unassembled WGS sequence"/>
</dbReference>
<evidence type="ECO:0000313" key="2">
    <source>
        <dbReference type="EMBL" id="KAA1261631.1"/>
    </source>
</evidence>
<keyword evidence="3" id="KW-1185">Reference proteome</keyword>
<protein>
    <submittedName>
        <fullName evidence="2">Uncharacterized protein</fullName>
    </submittedName>
</protein>
<proteinExistence type="predicted"/>
<comment type="caution">
    <text evidence="2">The sequence shown here is derived from an EMBL/GenBank/DDBJ whole genome shotgun (WGS) entry which is preliminary data.</text>
</comment>
<name>A0A5B1CMV5_9BACT</name>
<evidence type="ECO:0000256" key="1">
    <source>
        <dbReference type="SAM" id="MobiDB-lite"/>
    </source>
</evidence>